<comment type="caution">
    <text evidence="1">The sequence shown here is derived from an EMBL/GenBank/DDBJ whole genome shotgun (WGS) entry which is preliminary data.</text>
</comment>
<accession>A0ABQ9CL47</accession>
<evidence type="ECO:0000313" key="2">
    <source>
        <dbReference type="Proteomes" id="UP001141253"/>
    </source>
</evidence>
<dbReference type="PROSITE" id="PS51257">
    <property type="entry name" value="PROKAR_LIPOPROTEIN"/>
    <property type="match status" value="1"/>
</dbReference>
<sequence>MKILWIGFNISTMHLAVSCCFGSF</sequence>
<reference evidence="1" key="1">
    <citation type="submission" date="2022-10" db="EMBL/GenBank/DDBJ databases">
        <authorList>
            <person name="Hyden B.L."/>
            <person name="Feng K."/>
            <person name="Yates T."/>
            <person name="Jawdy S."/>
            <person name="Smart L.B."/>
            <person name="Muchero W."/>
        </authorList>
    </citation>
    <scope>NUCLEOTIDE SEQUENCE</scope>
    <source>
        <tissue evidence="1">Shoot tip</tissue>
    </source>
</reference>
<keyword evidence="2" id="KW-1185">Reference proteome</keyword>
<organism evidence="1 2">
    <name type="scientific">Salix suchowensis</name>
    <dbReference type="NCBI Taxonomy" id="1278906"/>
    <lineage>
        <taxon>Eukaryota</taxon>
        <taxon>Viridiplantae</taxon>
        <taxon>Streptophyta</taxon>
        <taxon>Embryophyta</taxon>
        <taxon>Tracheophyta</taxon>
        <taxon>Spermatophyta</taxon>
        <taxon>Magnoliopsida</taxon>
        <taxon>eudicotyledons</taxon>
        <taxon>Gunneridae</taxon>
        <taxon>Pentapetalae</taxon>
        <taxon>rosids</taxon>
        <taxon>fabids</taxon>
        <taxon>Malpighiales</taxon>
        <taxon>Salicaceae</taxon>
        <taxon>Saliceae</taxon>
        <taxon>Salix</taxon>
    </lineage>
</organism>
<dbReference type="EMBL" id="JAPFFI010000003">
    <property type="protein sequence ID" value="KAJ6399584.1"/>
    <property type="molecule type" value="Genomic_DNA"/>
</dbReference>
<evidence type="ECO:0000313" key="1">
    <source>
        <dbReference type="EMBL" id="KAJ6399584.1"/>
    </source>
</evidence>
<reference evidence="1" key="2">
    <citation type="journal article" date="2023" name="Int. J. Mol. Sci.">
        <title>De Novo Assembly and Annotation of 11 Diverse Shrub Willow (Salix) Genomes Reveals Novel Gene Organization in Sex-Linked Regions.</title>
        <authorList>
            <person name="Hyden B."/>
            <person name="Feng K."/>
            <person name="Yates T.B."/>
            <person name="Jawdy S."/>
            <person name="Cereghino C."/>
            <person name="Smart L.B."/>
            <person name="Muchero W."/>
        </authorList>
    </citation>
    <scope>NUCLEOTIDE SEQUENCE</scope>
    <source>
        <tissue evidence="1">Shoot tip</tissue>
    </source>
</reference>
<gene>
    <name evidence="1" type="ORF">OIU77_020189</name>
</gene>
<name>A0ABQ9CL47_9ROSI</name>
<proteinExistence type="predicted"/>
<dbReference type="Proteomes" id="UP001141253">
    <property type="component" value="Chromosome 5"/>
</dbReference>
<protein>
    <submittedName>
        <fullName evidence="1">Uncharacterized protein</fullName>
    </submittedName>
</protein>